<dbReference type="Proteomes" id="UP000838878">
    <property type="component" value="Chromosome 5"/>
</dbReference>
<feature type="non-terminal residue" evidence="7">
    <location>
        <position position="471"/>
    </location>
</feature>
<feature type="compositionally biased region" description="Basic and acidic residues" evidence="5">
    <location>
        <begin position="305"/>
        <end position="332"/>
    </location>
</feature>
<organism evidence="7 8">
    <name type="scientific">Brenthis ino</name>
    <name type="common">lesser marbled fritillary</name>
    <dbReference type="NCBI Taxonomy" id="405034"/>
    <lineage>
        <taxon>Eukaryota</taxon>
        <taxon>Metazoa</taxon>
        <taxon>Ecdysozoa</taxon>
        <taxon>Arthropoda</taxon>
        <taxon>Hexapoda</taxon>
        <taxon>Insecta</taxon>
        <taxon>Pterygota</taxon>
        <taxon>Neoptera</taxon>
        <taxon>Endopterygota</taxon>
        <taxon>Lepidoptera</taxon>
        <taxon>Glossata</taxon>
        <taxon>Ditrysia</taxon>
        <taxon>Papilionoidea</taxon>
        <taxon>Nymphalidae</taxon>
        <taxon>Heliconiinae</taxon>
        <taxon>Argynnini</taxon>
        <taxon>Brenthis</taxon>
    </lineage>
</organism>
<proteinExistence type="predicted"/>
<dbReference type="SMART" id="SM00360">
    <property type="entry name" value="RRM"/>
    <property type="match status" value="1"/>
</dbReference>
<dbReference type="AlphaFoldDB" id="A0A8J9VQV7"/>
<feature type="compositionally biased region" description="Basic residues" evidence="5">
    <location>
        <begin position="451"/>
        <end position="471"/>
    </location>
</feature>
<dbReference type="GO" id="GO:0003723">
    <property type="term" value="F:RNA binding"/>
    <property type="evidence" value="ECO:0007669"/>
    <property type="project" value="UniProtKB-UniRule"/>
</dbReference>
<reference evidence="7" key="1">
    <citation type="submission" date="2021-12" db="EMBL/GenBank/DDBJ databases">
        <authorList>
            <person name="Martin H S."/>
        </authorList>
    </citation>
    <scope>NUCLEOTIDE SEQUENCE</scope>
</reference>
<evidence type="ECO:0000256" key="3">
    <source>
        <dbReference type="ARBA" id="ARBA00023242"/>
    </source>
</evidence>
<dbReference type="Pfam" id="PF00076">
    <property type="entry name" value="RRM_1"/>
    <property type="match status" value="1"/>
</dbReference>
<sequence>MEESVALDSSQQKQFVKSVRGIKKLLKKKSKKSEEQGATKTKTQSVKKEAKLVENVKQKKIKRKPRGLVYLSHIPHGFYEHQMTEYFKQFGVVTNARVIRSKRTGNSKGYAFVEFKEISVAKIVAETMNNYLMGKRLIKAVFIPPKKQKINALRKNWNFQTNPASKQRLNIRKAYNANKTDEAELKIARNLLARLSKTKAKLNEIGIDYDFFKPVDVPKVLEDIVDKNNDKETNVNLEKKSQKKLKSESAEEKTVKDEKKIKIEPKGNDTNKLKNKKQKNVSQSIKSEPQLNDKSDIITVKAIKSKPDINKEMKNNKGQNKKDKIKMEDIKPLENFISVKNDTSDDEDDDFDSDEFEKMMENDDDDVLSNDESDENDDDSENEEIDDNSDQSEDKVVKQGSKGNKKPQPKNSLKKTTLTTLAKNVAQEKATIVTRQTKKRTNVQSTTVAQKKAKFEKQKKKPLKNVVKKKK</sequence>
<dbReference type="EMBL" id="OV170225">
    <property type="protein sequence ID" value="CAH0725230.1"/>
    <property type="molecule type" value="Genomic_DNA"/>
</dbReference>
<feature type="region of interest" description="Disordered" evidence="5">
    <location>
        <begin position="237"/>
        <end position="471"/>
    </location>
</feature>
<accession>A0A8J9VQV7</accession>
<feature type="compositionally biased region" description="Low complexity" evidence="5">
    <location>
        <begin position="414"/>
        <end position="423"/>
    </location>
</feature>
<feature type="region of interest" description="Disordered" evidence="5">
    <location>
        <begin position="25"/>
        <end position="47"/>
    </location>
</feature>
<dbReference type="GO" id="GO:0005730">
    <property type="term" value="C:nucleolus"/>
    <property type="evidence" value="ECO:0007669"/>
    <property type="project" value="UniProtKB-SubCell"/>
</dbReference>
<feature type="compositionally biased region" description="Acidic residues" evidence="5">
    <location>
        <begin position="344"/>
        <end position="355"/>
    </location>
</feature>
<feature type="compositionally biased region" description="Basic and acidic residues" evidence="5">
    <location>
        <begin position="237"/>
        <end position="272"/>
    </location>
</feature>
<dbReference type="CDD" id="cd12307">
    <property type="entry name" value="RRM_NIFK_like"/>
    <property type="match status" value="1"/>
</dbReference>
<evidence type="ECO:0000313" key="8">
    <source>
        <dbReference type="Proteomes" id="UP000838878"/>
    </source>
</evidence>
<dbReference type="OrthoDB" id="21467at2759"/>
<comment type="subcellular location">
    <subcellularLocation>
        <location evidence="1">Nucleus</location>
        <location evidence="1">Nucleolus</location>
    </subcellularLocation>
</comment>
<keyword evidence="8" id="KW-1185">Reference proteome</keyword>
<dbReference type="PANTHER" id="PTHR46754">
    <property type="entry name" value="MKI67 FHA DOMAIN-INTERACTING NUCLEOLAR PHOSPHOPROTEIN"/>
    <property type="match status" value="1"/>
</dbReference>
<gene>
    <name evidence="7" type="ORF">BINO364_LOCUS10838</name>
</gene>
<keyword evidence="2 4" id="KW-0694">RNA-binding</keyword>
<feature type="compositionally biased region" description="Polar residues" evidence="5">
    <location>
        <begin position="280"/>
        <end position="290"/>
    </location>
</feature>
<dbReference type="InterPro" id="IPR012677">
    <property type="entry name" value="Nucleotide-bd_a/b_plait_sf"/>
</dbReference>
<evidence type="ECO:0000256" key="2">
    <source>
        <dbReference type="ARBA" id="ARBA00022884"/>
    </source>
</evidence>
<keyword evidence="3" id="KW-0539">Nucleus</keyword>
<evidence type="ECO:0000256" key="5">
    <source>
        <dbReference type="SAM" id="MobiDB-lite"/>
    </source>
</evidence>
<dbReference type="InterPro" id="IPR000504">
    <property type="entry name" value="RRM_dom"/>
</dbReference>
<name>A0A8J9VQV7_9NEOP</name>
<feature type="compositionally biased region" description="Acidic residues" evidence="5">
    <location>
        <begin position="362"/>
        <end position="391"/>
    </location>
</feature>
<dbReference type="Gene3D" id="3.30.70.330">
    <property type="match status" value="1"/>
</dbReference>
<dbReference type="SUPFAM" id="SSF54928">
    <property type="entry name" value="RNA-binding domain, RBD"/>
    <property type="match status" value="1"/>
</dbReference>
<dbReference type="PROSITE" id="PS50102">
    <property type="entry name" value="RRM"/>
    <property type="match status" value="1"/>
</dbReference>
<dbReference type="InterPro" id="IPR035979">
    <property type="entry name" value="RBD_domain_sf"/>
</dbReference>
<feature type="domain" description="RRM" evidence="6">
    <location>
        <begin position="67"/>
        <end position="145"/>
    </location>
</feature>
<evidence type="ECO:0000256" key="1">
    <source>
        <dbReference type="ARBA" id="ARBA00004604"/>
    </source>
</evidence>
<evidence type="ECO:0000259" key="6">
    <source>
        <dbReference type="PROSITE" id="PS50102"/>
    </source>
</evidence>
<protein>
    <recommendedName>
        <fullName evidence="6">RRM domain-containing protein</fullName>
    </recommendedName>
</protein>
<evidence type="ECO:0000313" key="7">
    <source>
        <dbReference type="EMBL" id="CAH0725230.1"/>
    </source>
</evidence>
<evidence type="ECO:0000256" key="4">
    <source>
        <dbReference type="PROSITE-ProRule" id="PRU00176"/>
    </source>
</evidence>